<reference evidence="9" key="1">
    <citation type="submission" date="2020-06" db="EMBL/GenBank/DDBJ databases">
        <title>WGS assembly of Ceratodon purpureus strain R40.</title>
        <authorList>
            <person name="Carey S.B."/>
            <person name="Jenkins J."/>
            <person name="Shu S."/>
            <person name="Lovell J.T."/>
            <person name="Sreedasyam A."/>
            <person name="Maumus F."/>
            <person name="Tiley G.P."/>
            <person name="Fernandez-Pozo N."/>
            <person name="Barry K."/>
            <person name="Chen C."/>
            <person name="Wang M."/>
            <person name="Lipzen A."/>
            <person name="Daum C."/>
            <person name="Saski C.A."/>
            <person name="Payton A.C."/>
            <person name="Mcbreen J.C."/>
            <person name="Conrad R.E."/>
            <person name="Kollar L.M."/>
            <person name="Olsson S."/>
            <person name="Huttunen S."/>
            <person name="Landis J.B."/>
            <person name="Wickett N.J."/>
            <person name="Johnson M.G."/>
            <person name="Rensing S.A."/>
            <person name="Grimwood J."/>
            <person name="Schmutz J."/>
            <person name="Mcdaniel S.F."/>
        </authorList>
    </citation>
    <scope>NUCLEOTIDE SEQUENCE</scope>
    <source>
        <strain evidence="9">R40</strain>
    </source>
</reference>
<evidence type="ECO:0000256" key="7">
    <source>
        <dbReference type="ARBA" id="ARBA00024343"/>
    </source>
</evidence>
<dbReference type="EMBL" id="CM026430">
    <property type="protein sequence ID" value="KAG0562788.1"/>
    <property type="molecule type" value="Genomic_DNA"/>
</dbReference>
<proteinExistence type="inferred from homology"/>
<evidence type="ECO:0000256" key="3">
    <source>
        <dbReference type="ARBA" id="ARBA00023125"/>
    </source>
</evidence>
<dbReference type="PANTHER" id="PTHR31839:SF2">
    <property type="entry name" value="DEHYDRATION-RESPONSIVE ELEMENT-BINDING PROTEIN 1D"/>
    <property type="match status" value="1"/>
</dbReference>
<keyword evidence="6" id="KW-0539">Nucleus</keyword>
<evidence type="ECO:0000256" key="1">
    <source>
        <dbReference type="ARBA" id="ARBA00004123"/>
    </source>
</evidence>
<evidence type="ECO:0000256" key="2">
    <source>
        <dbReference type="ARBA" id="ARBA00023015"/>
    </source>
</evidence>
<dbReference type="PROSITE" id="PS51032">
    <property type="entry name" value="AP2_ERF"/>
    <property type="match status" value="1"/>
</dbReference>
<comment type="subcellular location">
    <subcellularLocation>
        <location evidence="1">Nucleus</location>
    </subcellularLocation>
</comment>
<dbReference type="Proteomes" id="UP000822688">
    <property type="component" value="Chromosome 9"/>
</dbReference>
<dbReference type="AlphaFoldDB" id="A0A8T0GYF9"/>
<evidence type="ECO:0000313" key="10">
    <source>
        <dbReference type="Proteomes" id="UP000822688"/>
    </source>
</evidence>
<sequence>MAMALAIDTNHMLQHCIPYNEPLRMGRSRGRYELHKLHAYATAWSTSLHNSSAMPAFELTTATPATQAALDWQADQDDVLDDLEVFHHLKHMATTYSFPEAPYDDGAMGASCTTLVASVQSPIFNLRAQGRPPNSFHRYSLRMIVFEYNYYVCNIFGYDFNGMDESGIGETNMHKVLPSDGDARRSCYNLLPWFLSPRIVWATTAENPAVLWHMQLDFVDLLSPIGQSSRSLGKRRRSLNPFHRVSSTGGDHTSRGLNHLPEAKRFKGVRYRPDRRTWVAEMRPPKSKNKVSFGDFKCQIQAARAVDAAYHYFHKIHHINFADSCEILTTKPAPAELSGEDMLRFVKEQAKWLASMAYSLPPTPTSALARAAVDVALVDPYEVFPESSRGFNAVTFRFRSFSEITPSSSSHTDKADDGISQPIPNFAAADHVGVVNEVEEGQSMFQWMLENAMVDPARSPVARKLSSSVQIIDELADWTDSCSRILPSFLNSPGSEQRMMSPGLDVLSMSPPATLYLW</sequence>
<keyword evidence="4" id="KW-0010">Activator</keyword>
<keyword evidence="2" id="KW-0805">Transcription regulation</keyword>
<dbReference type="InterPro" id="IPR001471">
    <property type="entry name" value="AP2/ERF_dom"/>
</dbReference>
<keyword evidence="10" id="KW-1185">Reference proteome</keyword>
<comment type="caution">
    <text evidence="9">The sequence shown here is derived from an EMBL/GenBank/DDBJ whole genome shotgun (WGS) entry which is preliminary data.</text>
</comment>
<evidence type="ECO:0000313" key="9">
    <source>
        <dbReference type="EMBL" id="KAG0562788.1"/>
    </source>
</evidence>
<keyword evidence="5" id="KW-0804">Transcription</keyword>
<comment type="similarity">
    <text evidence="7">Belongs to the AP2/ERF transcription factor family. ERF subfamily.</text>
</comment>
<name>A0A8T0GYF9_CERPU</name>
<keyword evidence="3" id="KW-0238">DNA-binding</keyword>
<evidence type="ECO:0000256" key="5">
    <source>
        <dbReference type="ARBA" id="ARBA00023163"/>
    </source>
</evidence>
<organism evidence="9 10">
    <name type="scientific">Ceratodon purpureus</name>
    <name type="common">Fire moss</name>
    <name type="synonym">Dicranum purpureum</name>
    <dbReference type="NCBI Taxonomy" id="3225"/>
    <lineage>
        <taxon>Eukaryota</taxon>
        <taxon>Viridiplantae</taxon>
        <taxon>Streptophyta</taxon>
        <taxon>Embryophyta</taxon>
        <taxon>Bryophyta</taxon>
        <taxon>Bryophytina</taxon>
        <taxon>Bryopsida</taxon>
        <taxon>Dicranidae</taxon>
        <taxon>Pseudoditrichales</taxon>
        <taxon>Ditrichaceae</taxon>
        <taxon>Ceratodon</taxon>
    </lineage>
</organism>
<gene>
    <name evidence="9" type="ORF">KC19_9G171100</name>
</gene>
<dbReference type="SMART" id="SM00380">
    <property type="entry name" value="AP2"/>
    <property type="match status" value="1"/>
</dbReference>
<dbReference type="InterPro" id="IPR045277">
    <property type="entry name" value="DRE1A-I"/>
</dbReference>
<protein>
    <recommendedName>
        <fullName evidence="8">AP2/ERF domain-containing protein</fullName>
    </recommendedName>
</protein>
<feature type="domain" description="AP2/ERF" evidence="8">
    <location>
        <begin position="265"/>
        <end position="332"/>
    </location>
</feature>
<evidence type="ECO:0000259" key="8">
    <source>
        <dbReference type="PROSITE" id="PS51032"/>
    </source>
</evidence>
<dbReference type="GO" id="GO:0005634">
    <property type="term" value="C:nucleus"/>
    <property type="evidence" value="ECO:0007669"/>
    <property type="project" value="UniProtKB-SubCell"/>
</dbReference>
<dbReference type="GO" id="GO:0003700">
    <property type="term" value="F:DNA-binding transcription factor activity"/>
    <property type="evidence" value="ECO:0007669"/>
    <property type="project" value="InterPro"/>
</dbReference>
<dbReference type="PANTHER" id="PTHR31839">
    <property type="entry name" value="DEHYDRATION-RESPONSIVE ELEMENT-BINDING PROTEIN 1D"/>
    <property type="match status" value="1"/>
</dbReference>
<dbReference type="InterPro" id="IPR036955">
    <property type="entry name" value="AP2/ERF_dom_sf"/>
</dbReference>
<dbReference type="GO" id="GO:0003677">
    <property type="term" value="F:DNA binding"/>
    <property type="evidence" value="ECO:0007669"/>
    <property type="project" value="UniProtKB-KW"/>
</dbReference>
<evidence type="ECO:0000256" key="6">
    <source>
        <dbReference type="ARBA" id="ARBA00023242"/>
    </source>
</evidence>
<accession>A0A8T0GYF9</accession>
<dbReference type="SUPFAM" id="SSF54171">
    <property type="entry name" value="DNA-binding domain"/>
    <property type="match status" value="1"/>
</dbReference>
<dbReference type="InterPro" id="IPR016177">
    <property type="entry name" value="DNA-bd_dom_sf"/>
</dbReference>
<evidence type="ECO:0000256" key="4">
    <source>
        <dbReference type="ARBA" id="ARBA00023159"/>
    </source>
</evidence>
<dbReference type="Gene3D" id="3.30.730.10">
    <property type="entry name" value="AP2/ERF domain"/>
    <property type="match status" value="1"/>
</dbReference>